<evidence type="ECO:0000259" key="6">
    <source>
        <dbReference type="Pfam" id="PF08281"/>
    </source>
</evidence>
<evidence type="ECO:0000259" key="5">
    <source>
        <dbReference type="Pfam" id="PF04542"/>
    </source>
</evidence>
<comment type="similarity">
    <text evidence="1">Belongs to the sigma-70 factor family. ECF subfamily.</text>
</comment>
<dbReference type="InterPro" id="IPR039425">
    <property type="entry name" value="RNA_pol_sigma-70-like"/>
</dbReference>
<name>A0A1M5H016_9SPHI</name>
<evidence type="ECO:0000256" key="2">
    <source>
        <dbReference type="ARBA" id="ARBA00023015"/>
    </source>
</evidence>
<dbReference type="Gene3D" id="1.10.10.10">
    <property type="entry name" value="Winged helix-like DNA-binding domain superfamily/Winged helix DNA-binding domain"/>
    <property type="match status" value="1"/>
</dbReference>
<evidence type="ECO:0000256" key="4">
    <source>
        <dbReference type="ARBA" id="ARBA00023163"/>
    </source>
</evidence>
<feature type="domain" description="RNA polymerase sigma-70 region 2" evidence="5">
    <location>
        <begin position="31"/>
        <end position="91"/>
    </location>
</feature>
<keyword evidence="4" id="KW-0804">Transcription</keyword>
<dbReference type="AlphaFoldDB" id="A0A1M5H016"/>
<protein>
    <submittedName>
        <fullName evidence="7">RNA polymerase sigma-70 factor, ECF subfamily</fullName>
    </submittedName>
</protein>
<dbReference type="RefSeq" id="WP_073233118.1">
    <property type="nucleotide sequence ID" value="NZ_FQUQ01000004.1"/>
</dbReference>
<dbReference type="OrthoDB" id="799938at2"/>
<sequence>MENKGQHELQGERMLLQDAARGSREAFAAIYKFYLPRLYKYIYPFVNSSREDTEEILHDLFMKVWERKEELSDINSFSSYLYRMARNRLVNIYEHGKVKQKAIDYISSHTEASGNQADEPFITAQYNTLVQNAINLLPPKRRQIFEMSVYQEMSHDEIATELQISKSMVKKQLYSAVRYLKEYLRVHADLTAIILCCSAVLRIK</sequence>
<feature type="domain" description="RNA polymerase sigma factor 70 region 4 type 2" evidence="6">
    <location>
        <begin position="130"/>
        <end position="178"/>
    </location>
</feature>
<dbReference type="Proteomes" id="UP000184287">
    <property type="component" value="Unassembled WGS sequence"/>
</dbReference>
<dbReference type="SUPFAM" id="SSF88946">
    <property type="entry name" value="Sigma2 domain of RNA polymerase sigma factors"/>
    <property type="match status" value="1"/>
</dbReference>
<dbReference type="InterPro" id="IPR014327">
    <property type="entry name" value="RNA_pol_sigma70_bacteroid"/>
</dbReference>
<organism evidence="7 8">
    <name type="scientific">Pedobacter caeni</name>
    <dbReference type="NCBI Taxonomy" id="288992"/>
    <lineage>
        <taxon>Bacteria</taxon>
        <taxon>Pseudomonadati</taxon>
        <taxon>Bacteroidota</taxon>
        <taxon>Sphingobacteriia</taxon>
        <taxon>Sphingobacteriales</taxon>
        <taxon>Sphingobacteriaceae</taxon>
        <taxon>Pedobacter</taxon>
    </lineage>
</organism>
<dbReference type="GO" id="GO:0006352">
    <property type="term" value="P:DNA-templated transcription initiation"/>
    <property type="evidence" value="ECO:0007669"/>
    <property type="project" value="InterPro"/>
</dbReference>
<dbReference type="Gene3D" id="1.10.1740.10">
    <property type="match status" value="1"/>
</dbReference>
<evidence type="ECO:0000313" key="8">
    <source>
        <dbReference type="Proteomes" id="UP000184287"/>
    </source>
</evidence>
<dbReference type="PANTHER" id="PTHR43133:SF46">
    <property type="entry name" value="RNA POLYMERASE SIGMA-70 FACTOR ECF SUBFAMILY"/>
    <property type="match status" value="1"/>
</dbReference>
<reference evidence="8" key="1">
    <citation type="submission" date="2016-11" db="EMBL/GenBank/DDBJ databases">
        <authorList>
            <person name="Varghese N."/>
            <person name="Submissions S."/>
        </authorList>
    </citation>
    <scope>NUCLEOTIDE SEQUENCE [LARGE SCALE GENOMIC DNA]</scope>
    <source>
        <strain evidence="8">DSM 16990</strain>
    </source>
</reference>
<keyword evidence="2" id="KW-0805">Transcription regulation</keyword>
<dbReference type="InterPro" id="IPR036388">
    <property type="entry name" value="WH-like_DNA-bd_sf"/>
</dbReference>
<dbReference type="InterPro" id="IPR014284">
    <property type="entry name" value="RNA_pol_sigma-70_dom"/>
</dbReference>
<dbReference type="NCBIfam" id="TIGR02937">
    <property type="entry name" value="sigma70-ECF"/>
    <property type="match status" value="1"/>
</dbReference>
<evidence type="ECO:0000256" key="3">
    <source>
        <dbReference type="ARBA" id="ARBA00023082"/>
    </source>
</evidence>
<proteinExistence type="inferred from homology"/>
<gene>
    <name evidence="7" type="ORF">SAMN04488522_104446</name>
</gene>
<dbReference type="GO" id="GO:0016987">
    <property type="term" value="F:sigma factor activity"/>
    <property type="evidence" value="ECO:0007669"/>
    <property type="project" value="UniProtKB-KW"/>
</dbReference>
<dbReference type="STRING" id="288992.SAMN04488522_104446"/>
<keyword evidence="8" id="KW-1185">Reference proteome</keyword>
<dbReference type="EMBL" id="FQUQ01000004">
    <property type="protein sequence ID" value="SHG09359.1"/>
    <property type="molecule type" value="Genomic_DNA"/>
</dbReference>
<dbReference type="InterPro" id="IPR013325">
    <property type="entry name" value="RNA_pol_sigma_r2"/>
</dbReference>
<keyword evidence="3" id="KW-0731">Sigma factor</keyword>
<dbReference type="Pfam" id="PF04542">
    <property type="entry name" value="Sigma70_r2"/>
    <property type="match status" value="1"/>
</dbReference>
<dbReference type="NCBIfam" id="TIGR02985">
    <property type="entry name" value="Sig70_bacteroi1"/>
    <property type="match status" value="1"/>
</dbReference>
<evidence type="ECO:0000313" key="7">
    <source>
        <dbReference type="EMBL" id="SHG09359.1"/>
    </source>
</evidence>
<dbReference type="SUPFAM" id="SSF88659">
    <property type="entry name" value="Sigma3 and sigma4 domains of RNA polymerase sigma factors"/>
    <property type="match status" value="1"/>
</dbReference>
<dbReference type="Pfam" id="PF08281">
    <property type="entry name" value="Sigma70_r4_2"/>
    <property type="match status" value="1"/>
</dbReference>
<dbReference type="InterPro" id="IPR007627">
    <property type="entry name" value="RNA_pol_sigma70_r2"/>
</dbReference>
<dbReference type="InterPro" id="IPR013249">
    <property type="entry name" value="RNA_pol_sigma70_r4_t2"/>
</dbReference>
<dbReference type="GO" id="GO:0003677">
    <property type="term" value="F:DNA binding"/>
    <property type="evidence" value="ECO:0007669"/>
    <property type="project" value="InterPro"/>
</dbReference>
<evidence type="ECO:0000256" key="1">
    <source>
        <dbReference type="ARBA" id="ARBA00010641"/>
    </source>
</evidence>
<dbReference type="InterPro" id="IPR013324">
    <property type="entry name" value="RNA_pol_sigma_r3/r4-like"/>
</dbReference>
<dbReference type="PANTHER" id="PTHR43133">
    <property type="entry name" value="RNA POLYMERASE ECF-TYPE SIGMA FACTO"/>
    <property type="match status" value="1"/>
</dbReference>
<accession>A0A1M5H016</accession>
<dbReference type="CDD" id="cd06171">
    <property type="entry name" value="Sigma70_r4"/>
    <property type="match status" value="1"/>
</dbReference>